<sequence>MMLLMSCKTLKKCVVMIASSNGKPCLCKLILSSMLILMYHREEHQKQLVHEKY</sequence>
<proteinExistence type="predicted"/>
<dbReference type="Proteomes" id="UP000447434">
    <property type="component" value="Chromosome 20"/>
</dbReference>
<keyword evidence="2" id="KW-1185">Reference proteome</keyword>
<evidence type="ECO:0000313" key="1">
    <source>
        <dbReference type="EMBL" id="KAE9591687.1"/>
    </source>
</evidence>
<organism evidence="1 2">
    <name type="scientific">Lupinus albus</name>
    <name type="common">White lupine</name>
    <name type="synonym">Lupinus termis</name>
    <dbReference type="NCBI Taxonomy" id="3870"/>
    <lineage>
        <taxon>Eukaryota</taxon>
        <taxon>Viridiplantae</taxon>
        <taxon>Streptophyta</taxon>
        <taxon>Embryophyta</taxon>
        <taxon>Tracheophyta</taxon>
        <taxon>Spermatophyta</taxon>
        <taxon>Magnoliopsida</taxon>
        <taxon>eudicotyledons</taxon>
        <taxon>Gunneridae</taxon>
        <taxon>Pentapetalae</taxon>
        <taxon>rosids</taxon>
        <taxon>fabids</taxon>
        <taxon>Fabales</taxon>
        <taxon>Fabaceae</taxon>
        <taxon>Papilionoideae</taxon>
        <taxon>50 kb inversion clade</taxon>
        <taxon>genistoids sensu lato</taxon>
        <taxon>core genistoids</taxon>
        <taxon>Genisteae</taxon>
        <taxon>Lupinus</taxon>
    </lineage>
</organism>
<evidence type="ECO:0000313" key="2">
    <source>
        <dbReference type="Proteomes" id="UP000447434"/>
    </source>
</evidence>
<dbReference type="EMBL" id="WOCE01000020">
    <property type="protein sequence ID" value="KAE9591687.1"/>
    <property type="molecule type" value="Genomic_DNA"/>
</dbReference>
<reference evidence="2" key="1">
    <citation type="journal article" date="2020" name="Nat. Commun.">
        <title>Genome sequence of the cluster root forming white lupin.</title>
        <authorList>
            <person name="Hufnagel B."/>
            <person name="Marques A."/>
            <person name="Soriano A."/>
            <person name="Marques L."/>
            <person name="Divol F."/>
            <person name="Doumas P."/>
            <person name="Sallet E."/>
            <person name="Mancinotti D."/>
            <person name="Carrere S."/>
            <person name="Marande W."/>
            <person name="Arribat S."/>
            <person name="Keller J."/>
            <person name="Huneau C."/>
            <person name="Blein T."/>
            <person name="Aime D."/>
            <person name="Laguerre M."/>
            <person name="Taylor J."/>
            <person name="Schubert V."/>
            <person name="Nelson M."/>
            <person name="Geu-Flores F."/>
            <person name="Crespi M."/>
            <person name="Gallardo-Guerrero K."/>
            <person name="Delaux P.-M."/>
            <person name="Salse J."/>
            <person name="Berges H."/>
            <person name="Guyot R."/>
            <person name="Gouzy J."/>
            <person name="Peret B."/>
        </authorList>
    </citation>
    <scope>NUCLEOTIDE SEQUENCE [LARGE SCALE GENOMIC DNA]</scope>
    <source>
        <strain evidence="2">cv. Amiga</strain>
    </source>
</reference>
<comment type="caution">
    <text evidence="1">The sequence shown here is derived from an EMBL/GenBank/DDBJ whole genome shotgun (WGS) entry which is preliminary data.</text>
</comment>
<dbReference type="AlphaFoldDB" id="A0A6A4NZ80"/>
<gene>
    <name evidence="1" type="ORF">Lalb_Chr20g0121381</name>
</gene>
<protein>
    <submittedName>
        <fullName evidence="1">Uncharacterized protein</fullName>
    </submittedName>
</protein>
<name>A0A6A4NZ80_LUPAL</name>
<accession>A0A6A4NZ80</accession>